<evidence type="ECO:0000313" key="2">
    <source>
        <dbReference type="Proteomes" id="UP001374535"/>
    </source>
</evidence>
<dbReference type="AlphaFoldDB" id="A0AAQ3RT33"/>
<reference evidence="1 2" key="1">
    <citation type="journal article" date="2023" name="Life. Sci Alliance">
        <title>Evolutionary insights into 3D genome organization and epigenetic landscape of Vigna mungo.</title>
        <authorList>
            <person name="Junaid A."/>
            <person name="Singh B."/>
            <person name="Bhatia S."/>
        </authorList>
    </citation>
    <scope>NUCLEOTIDE SEQUENCE [LARGE SCALE GENOMIC DNA]</scope>
    <source>
        <strain evidence="1">Urdbean</strain>
    </source>
</reference>
<gene>
    <name evidence="1" type="ORF">V8G54_024017</name>
</gene>
<dbReference type="Proteomes" id="UP001374535">
    <property type="component" value="Chromosome 7"/>
</dbReference>
<organism evidence="1 2">
    <name type="scientific">Vigna mungo</name>
    <name type="common">Black gram</name>
    <name type="synonym">Phaseolus mungo</name>
    <dbReference type="NCBI Taxonomy" id="3915"/>
    <lineage>
        <taxon>Eukaryota</taxon>
        <taxon>Viridiplantae</taxon>
        <taxon>Streptophyta</taxon>
        <taxon>Embryophyta</taxon>
        <taxon>Tracheophyta</taxon>
        <taxon>Spermatophyta</taxon>
        <taxon>Magnoliopsida</taxon>
        <taxon>eudicotyledons</taxon>
        <taxon>Gunneridae</taxon>
        <taxon>Pentapetalae</taxon>
        <taxon>rosids</taxon>
        <taxon>fabids</taxon>
        <taxon>Fabales</taxon>
        <taxon>Fabaceae</taxon>
        <taxon>Papilionoideae</taxon>
        <taxon>50 kb inversion clade</taxon>
        <taxon>NPAAA clade</taxon>
        <taxon>indigoferoid/millettioid clade</taxon>
        <taxon>Phaseoleae</taxon>
        <taxon>Vigna</taxon>
    </lineage>
</organism>
<keyword evidence="2" id="KW-1185">Reference proteome</keyword>
<proteinExistence type="predicted"/>
<name>A0AAQ3RT33_VIGMU</name>
<evidence type="ECO:0000313" key="1">
    <source>
        <dbReference type="EMBL" id="WVZ03211.1"/>
    </source>
</evidence>
<accession>A0AAQ3RT33</accession>
<dbReference type="EMBL" id="CP144694">
    <property type="protein sequence ID" value="WVZ03211.1"/>
    <property type="molecule type" value="Genomic_DNA"/>
</dbReference>
<sequence length="108" mass="12558">MGIDDEIRAHASISRKWHINIWPQLRANTFLSMSTAKFIPNNRVPRMSKAYVNLLKMLRVFDIHSNIININSFRTLSFKGACGTCNFIINATIGFIWLYHLTNMWKSI</sequence>
<protein>
    <submittedName>
        <fullName evidence="1">Uncharacterized protein</fullName>
    </submittedName>
</protein>